<dbReference type="InterPro" id="IPR027417">
    <property type="entry name" value="P-loop_NTPase"/>
</dbReference>
<gene>
    <name evidence="2" type="ORF">CBEIBR21_13605</name>
</gene>
<dbReference type="GO" id="GO:0004386">
    <property type="term" value="F:helicase activity"/>
    <property type="evidence" value="ECO:0007669"/>
    <property type="project" value="UniProtKB-KW"/>
</dbReference>
<keyword evidence="2" id="KW-0378">Hydrolase</keyword>
<keyword evidence="2" id="KW-0067">ATP-binding</keyword>
<reference evidence="2 3" key="1">
    <citation type="submission" date="2017-02" db="EMBL/GenBank/DDBJ databases">
        <title>Genome sequence of Clostridium beijerinckii Br21.</title>
        <authorList>
            <person name="Fonseca B.C."/>
            <person name="Guazzaroni M.E."/>
            <person name="Riano-Pachon D.M."/>
            <person name="Reginatto V."/>
        </authorList>
    </citation>
    <scope>NUCLEOTIDE SEQUENCE [LARGE SCALE GENOMIC DNA]</scope>
    <source>
        <strain evidence="2 3">Br21</strain>
    </source>
</reference>
<accession>A0A1S9N5R4</accession>
<dbReference type="NCBIfam" id="NF038325">
    <property type="entry name" value="DISARM_DrmAS"/>
    <property type="match status" value="1"/>
</dbReference>
<dbReference type="SUPFAM" id="SSF52540">
    <property type="entry name" value="P-loop containing nucleoside triphosphate hydrolases"/>
    <property type="match status" value="2"/>
</dbReference>
<evidence type="ECO:0000313" key="2">
    <source>
        <dbReference type="EMBL" id="OOP72848.1"/>
    </source>
</evidence>
<dbReference type="InterPro" id="IPR001650">
    <property type="entry name" value="Helicase_C-like"/>
</dbReference>
<proteinExistence type="predicted"/>
<sequence length="1114" mass="128536">MSDKSYSKVRDKLLDALRIDLMGPSEEEEKLDESPLSSYITGMLYPGKISVSPDVEYENNDFMSAMDEEYIDDEDDEIEEMVGAKFKLQSSMGIRFYVNSDIEKLKVKVKWGQYYKDKIKPDKDNDEENKKKTGRTVFVRVPKEEELILDIGDKNKNIEIALKDDPSIKIKSSQIRLKSGAKLVAVYLVNGKETCDERDFENVMFQAELIVSGMDNQPVFEQEHLCRDIEIEDEFYYEKRPVYARGNGCAADWTKSEGDKAIEVKTVFIPEHEIASVSPNLEGFSEDYFSMKFMAKPSNKAETISRLKALNSDYFKWINALKSNFKMQEEGFRDRGDKIINSCLEAYNRISKGIEQIESNDYAFKAFCFMNQCMYLQRGMSEFSKKYGSGIKCSFRDEEFCKKDHSKWRPFQIAFILLNISGCINPIDNERKNVDLLYFPTGGGKTEAYLGLIAFVIGHRRLTASNEKEFEKDGGVTVILRYTLRLLTTQQRDRLTKMICVAEIIRSENENDYGKSPISIGFWVGGGVTPNSFNEFKFNKEDPTASDKAVNKLTKQIITCPFCGSAINKEDYEIDIEKGEVNIYCHDANCHFFKYKEKPIPVYIVDEEIYRKCPTVIISTVDKFARLPWDEKTGLIFGRTDRVCERHGYIACGEDHPNRHNKKENLSAAKVVETRQFYPPELIVQDELHLITGPLGTIYGGYETVIEEMCSFTRNGKKILPKYIVSTATIKNADEQIRCLYGRNSFSQFPPSGFDIGDSYFIKEISLADKPFRKYCSVCASGQSMKTTVLRIYAVLLQTVKELLNDEEYKEFIDPYYTLIGYFNSIRELGGTVRLLQDDIPKRIKRIKKRYGYNQERFLKRTKEITSRISSYKIAELLEQLTLSHDNEECLDVAIATNMIAVGMDVDRLGLMTVMGQPKQNSEYIQATSRIGRKFPGLVVTIYNPYRPRDLSHYENFKGFHSHMYRYVEGTTATPFSARARDRVLHAIVVALLRLKNEVMAANKGANSICDIENEIIEEIKKVIIERLKVVSAKAKEDTSFEINQFIEDWKCLSKEEKELYYYIKNTEKYNRLLNYYNEYCTPKEKPTLNSMREVESSSALYYFTEEANKNENK</sequence>
<protein>
    <submittedName>
        <fullName evidence="2">Helicase</fullName>
    </submittedName>
</protein>
<comment type="caution">
    <text evidence="2">The sequence shown here is derived from an EMBL/GenBank/DDBJ whole genome shotgun (WGS) entry which is preliminary data.</text>
</comment>
<evidence type="ECO:0000313" key="3">
    <source>
        <dbReference type="Proteomes" id="UP000190959"/>
    </source>
</evidence>
<dbReference type="PROSITE" id="PS51194">
    <property type="entry name" value="HELICASE_CTER"/>
    <property type="match status" value="1"/>
</dbReference>
<name>A0A1S9N5R4_CLOBE</name>
<dbReference type="CDD" id="cd18785">
    <property type="entry name" value="SF2_C"/>
    <property type="match status" value="1"/>
</dbReference>
<dbReference type="EMBL" id="MWMH01000004">
    <property type="protein sequence ID" value="OOP72848.1"/>
    <property type="molecule type" value="Genomic_DNA"/>
</dbReference>
<organism evidence="2 3">
    <name type="scientific">Clostridium beijerinckii</name>
    <name type="common">Clostridium MP</name>
    <dbReference type="NCBI Taxonomy" id="1520"/>
    <lineage>
        <taxon>Bacteria</taxon>
        <taxon>Bacillati</taxon>
        <taxon>Bacillota</taxon>
        <taxon>Clostridia</taxon>
        <taxon>Eubacteriales</taxon>
        <taxon>Clostridiaceae</taxon>
        <taxon>Clostridium</taxon>
    </lineage>
</organism>
<dbReference type="Gene3D" id="3.40.50.300">
    <property type="entry name" value="P-loop containing nucleotide triphosphate hydrolases"/>
    <property type="match status" value="1"/>
</dbReference>
<dbReference type="Pfam" id="PF00271">
    <property type="entry name" value="Helicase_C"/>
    <property type="match status" value="1"/>
</dbReference>
<keyword evidence="2" id="KW-0547">Nucleotide-binding</keyword>
<dbReference type="RefSeq" id="WP_078115935.1">
    <property type="nucleotide sequence ID" value="NZ_MWMH01000004.1"/>
</dbReference>
<feature type="domain" description="Helicase C-terminal" evidence="1">
    <location>
        <begin position="795"/>
        <end position="996"/>
    </location>
</feature>
<evidence type="ECO:0000259" key="1">
    <source>
        <dbReference type="PROSITE" id="PS51194"/>
    </source>
</evidence>
<keyword evidence="2" id="KW-0347">Helicase</keyword>
<dbReference type="AlphaFoldDB" id="A0A1S9N5R4"/>
<dbReference type="Proteomes" id="UP000190959">
    <property type="component" value="Unassembled WGS sequence"/>
</dbReference>